<dbReference type="AlphaFoldDB" id="A0A5B7SXY9"/>
<dbReference type="Gene3D" id="2.10.260.10">
    <property type="match status" value="1"/>
</dbReference>
<accession>A0A5B7SXY9</accession>
<dbReference type="InterPro" id="IPR037914">
    <property type="entry name" value="SpoVT-AbrB_sf"/>
</dbReference>
<evidence type="ECO:0000313" key="3">
    <source>
        <dbReference type="Proteomes" id="UP000310673"/>
    </source>
</evidence>
<dbReference type="Proteomes" id="UP000310673">
    <property type="component" value="Chromosome"/>
</dbReference>
<dbReference type="KEGG" id="lft:FG051_06405"/>
<name>A0A5B7SXY9_9LACO</name>
<dbReference type="GO" id="GO:0003677">
    <property type="term" value="F:DNA binding"/>
    <property type="evidence" value="ECO:0007669"/>
    <property type="project" value="InterPro"/>
</dbReference>
<sequence length="88" mass="10374">MQEKEELSKLSKQGQLVIPSAIRKQLHLEGGDIFTWTINDKSEMVLKKKELDWSQILKRTPEEEITFDKNGNYDAKKHPDFHDWMTNS</sequence>
<dbReference type="InterPro" id="IPR007159">
    <property type="entry name" value="SpoVT-AbrB_dom"/>
</dbReference>
<dbReference type="SMART" id="SM00966">
    <property type="entry name" value="SpoVT_AbrB"/>
    <property type="match status" value="1"/>
</dbReference>
<organism evidence="2 3">
    <name type="scientific">Companilactobacillus futsaii</name>
    <dbReference type="NCBI Taxonomy" id="938155"/>
    <lineage>
        <taxon>Bacteria</taxon>
        <taxon>Bacillati</taxon>
        <taxon>Bacillota</taxon>
        <taxon>Bacilli</taxon>
        <taxon>Lactobacillales</taxon>
        <taxon>Lactobacillaceae</taxon>
        <taxon>Companilactobacillus</taxon>
    </lineage>
</organism>
<reference evidence="2 3" key="1">
    <citation type="submission" date="2019-05" db="EMBL/GenBank/DDBJ databases">
        <title>Genome Sequence of Lactobacillus futsaii Y97, a Potential Probiotic Strain Isolated from the Futsai of Taiwan.</title>
        <authorList>
            <person name="Du X."/>
        </authorList>
    </citation>
    <scope>NUCLEOTIDE SEQUENCE [LARGE SCALE GENOMIC DNA]</scope>
    <source>
        <strain evidence="2 3">Y97</strain>
    </source>
</reference>
<evidence type="ECO:0000259" key="1">
    <source>
        <dbReference type="SMART" id="SM00966"/>
    </source>
</evidence>
<gene>
    <name evidence="2" type="ORF">FG051_06405</name>
</gene>
<dbReference type="Pfam" id="PF04014">
    <property type="entry name" value="MazE_antitoxin"/>
    <property type="match status" value="1"/>
</dbReference>
<protein>
    <submittedName>
        <fullName evidence="2">AbrB family transcriptional regulator</fullName>
    </submittedName>
</protein>
<dbReference type="SUPFAM" id="SSF89447">
    <property type="entry name" value="AbrB/MazE/MraZ-like"/>
    <property type="match status" value="1"/>
</dbReference>
<dbReference type="RefSeq" id="WP_083484619.1">
    <property type="nucleotide sequence ID" value="NZ_CP040736.1"/>
</dbReference>
<dbReference type="NCBIfam" id="TIGR01439">
    <property type="entry name" value="lp_hng_hel_AbrB"/>
    <property type="match status" value="1"/>
</dbReference>
<evidence type="ECO:0000313" key="2">
    <source>
        <dbReference type="EMBL" id="QCX24766.1"/>
    </source>
</evidence>
<dbReference type="EMBL" id="CP040736">
    <property type="protein sequence ID" value="QCX24766.1"/>
    <property type="molecule type" value="Genomic_DNA"/>
</dbReference>
<proteinExistence type="predicted"/>
<feature type="domain" description="SpoVT-AbrB" evidence="1">
    <location>
        <begin position="8"/>
        <end position="54"/>
    </location>
</feature>